<feature type="transmembrane region" description="Helical" evidence="7">
    <location>
        <begin position="370"/>
        <end position="390"/>
    </location>
</feature>
<keyword evidence="4" id="KW-0029">Amino-acid transport</keyword>
<evidence type="ECO:0000256" key="7">
    <source>
        <dbReference type="SAM" id="Phobius"/>
    </source>
</evidence>
<dbReference type="Proteomes" id="UP001370490">
    <property type="component" value="Unassembled WGS sequence"/>
</dbReference>
<keyword evidence="2" id="KW-0813">Transport</keyword>
<dbReference type="GO" id="GO:0006865">
    <property type="term" value="P:amino acid transport"/>
    <property type="evidence" value="ECO:0007669"/>
    <property type="project" value="UniProtKB-KW"/>
</dbReference>
<evidence type="ECO:0000256" key="1">
    <source>
        <dbReference type="ARBA" id="ARBA00004370"/>
    </source>
</evidence>
<feature type="transmembrane region" description="Helical" evidence="7">
    <location>
        <begin position="435"/>
        <end position="456"/>
    </location>
</feature>
<proteinExistence type="predicted"/>
<keyword evidence="5 7" id="KW-1133">Transmembrane helix</keyword>
<feature type="transmembrane region" description="Helical" evidence="7">
    <location>
        <begin position="51"/>
        <end position="69"/>
    </location>
</feature>
<feature type="transmembrane region" description="Helical" evidence="7">
    <location>
        <begin position="26"/>
        <end position="45"/>
    </location>
</feature>
<evidence type="ECO:0000256" key="2">
    <source>
        <dbReference type="ARBA" id="ARBA00022448"/>
    </source>
</evidence>
<evidence type="ECO:0000256" key="4">
    <source>
        <dbReference type="ARBA" id="ARBA00022970"/>
    </source>
</evidence>
<dbReference type="PANTHER" id="PTHR48017">
    <property type="entry name" value="OS05G0424000 PROTEIN-RELATED"/>
    <property type="match status" value="1"/>
</dbReference>
<evidence type="ECO:0000259" key="8">
    <source>
        <dbReference type="Pfam" id="PF01490"/>
    </source>
</evidence>
<feature type="transmembrane region" description="Helical" evidence="7">
    <location>
        <begin position="174"/>
        <end position="201"/>
    </location>
</feature>
<keyword evidence="3 7" id="KW-0812">Transmembrane</keyword>
<reference evidence="9 10" key="1">
    <citation type="submission" date="2023-12" db="EMBL/GenBank/DDBJ databases">
        <title>A high-quality genome assembly for Dillenia turbinata (Dilleniales).</title>
        <authorList>
            <person name="Chanderbali A."/>
        </authorList>
    </citation>
    <scope>NUCLEOTIDE SEQUENCE [LARGE SCALE GENOMIC DNA]</scope>
    <source>
        <strain evidence="9">LSX21</strain>
        <tissue evidence="9">Leaf</tissue>
    </source>
</reference>
<feature type="transmembrane region" description="Helical" evidence="7">
    <location>
        <begin position="268"/>
        <end position="288"/>
    </location>
</feature>
<dbReference type="Pfam" id="PF01490">
    <property type="entry name" value="Aa_trans"/>
    <property type="match status" value="1"/>
</dbReference>
<dbReference type="AlphaFoldDB" id="A0AAN8WA47"/>
<evidence type="ECO:0000256" key="5">
    <source>
        <dbReference type="ARBA" id="ARBA00022989"/>
    </source>
</evidence>
<name>A0AAN8WA47_9MAGN</name>
<evidence type="ECO:0000256" key="6">
    <source>
        <dbReference type="ARBA" id="ARBA00023136"/>
    </source>
</evidence>
<gene>
    <name evidence="9" type="ORF">RJ641_013493</name>
</gene>
<dbReference type="EMBL" id="JBAMMX010000002">
    <property type="protein sequence ID" value="KAK6945949.1"/>
    <property type="molecule type" value="Genomic_DNA"/>
</dbReference>
<evidence type="ECO:0000313" key="10">
    <source>
        <dbReference type="Proteomes" id="UP001370490"/>
    </source>
</evidence>
<feature type="transmembrane region" description="Helical" evidence="7">
    <location>
        <begin position="308"/>
        <end position="331"/>
    </location>
</feature>
<dbReference type="GO" id="GO:0016020">
    <property type="term" value="C:membrane"/>
    <property type="evidence" value="ECO:0007669"/>
    <property type="project" value="UniProtKB-SubCell"/>
</dbReference>
<dbReference type="InterPro" id="IPR013057">
    <property type="entry name" value="AA_transpt_TM"/>
</dbReference>
<organism evidence="9 10">
    <name type="scientific">Dillenia turbinata</name>
    <dbReference type="NCBI Taxonomy" id="194707"/>
    <lineage>
        <taxon>Eukaryota</taxon>
        <taxon>Viridiplantae</taxon>
        <taxon>Streptophyta</taxon>
        <taxon>Embryophyta</taxon>
        <taxon>Tracheophyta</taxon>
        <taxon>Spermatophyta</taxon>
        <taxon>Magnoliopsida</taxon>
        <taxon>eudicotyledons</taxon>
        <taxon>Gunneridae</taxon>
        <taxon>Pentapetalae</taxon>
        <taxon>Dilleniales</taxon>
        <taxon>Dilleniaceae</taxon>
        <taxon>Dillenia</taxon>
    </lineage>
</organism>
<feature type="transmembrane region" description="Helical" evidence="7">
    <location>
        <begin position="396"/>
        <end position="414"/>
    </location>
</feature>
<accession>A0AAN8WA47</accession>
<comment type="subcellular location">
    <subcellularLocation>
        <location evidence="1">Membrane</location>
    </subcellularLocation>
</comment>
<feature type="domain" description="Amino acid transporter transmembrane" evidence="8">
    <location>
        <begin position="20"/>
        <end position="456"/>
    </location>
</feature>
<keyword evidence="6 7" id="KW-0472">Membrane</keyword>
<protein>
    <submittedName>
        <fullName evidence="9">Amino acid transporter, transmembrane domain</fullName>
    </submittedName>
</protein>
<evidence type="ECO:0000313" key="9">
    <source>
        <dbReference type="EMBL" id="KAK6945949.1"/>
    </source>
</evidence>
<evidence type="ECO:0000256" key="3">
    <source>
        <dbReference type="ARBA" id="ARBA00022692"/>
    </source>
</evidence>
<keyword evidence="10" id="KW-1185">Reference proteome</keyword>
<sequence length="465" mass="50725">MLENGAPVVKLDEDGHPERDGTWMSASAHIITAVVGSGVLSLGWATAQLGWIFGPAALFIFAGVTWFAAKLLVACNKSPDPITGKRNYCYMDVVKANLGRFEVKLCGLAQYGNLIGATIGYTITSGISISAMVKTICVHKHGNQAKCHGSTQLYIIIFGCIELLLSQTPNFHKLSFLSILAAIMSFSYSFIGIALCIERIIGGNPVQTSLTGVIVGVDVTSQEKVWKVLEAIGNIAFAYGFSMILVEIQARQDTLKSGPSKNKVMQKATTVGVSVTTVFYVLCGTLGYAAFGNNAPGNILTEFETSKFFWLVEIANIAVVVHLLGAFQVFAQPFFQFVERKCADKWPESGFINTTHPIHIPMVGKYEVNFFPLVWRSIYVIMATLVAVILPFFNEVLGLLGAIAFWPLTVFLPVEMHLKQTNTKRFSFTWICFKTLSMICLVISLLTAAASIRGLVVSFKASKPL</sequence>
<comment type="caution">
    <text evidence="9">The sequence shown here is derived from an EMBL/GenBank/DDBJ whole genome shotgun (WGS) entry which is preliminary data.</text>
</comment>